<dbReference type="RefSeq" id="WP_144850709.1">
    <property type="nucleotide sequence ID" value="NZ_VNJI01000029.1"/>
</dbReference>
<dbReference type="PANTHER" id="PTHR13794:SF58">
    <property type="entry name" value="MITOCHONDRIAL ENOLASE SUPERFAMILY MEMBER 1"/>
    <property type="match status" value="1"/>
</dbReference>
<dbReference type="InterPro" id="IPR029065">
    <property type="entry name" value="Enolase_C-like"/>
</dbReference>
<dbReference type="PANTHER" id="PTHR13794">
    <property type="entry name" value="ENOLASE SUPERFAMILY, MANDELATE RACEMASE"/>
    <property type="match status" value="1"/>
</dbReference>
<dbReference type="Gene3D" id="3.30.390.10">
    <property type="entry name" value="Enolase-like, N-terminal domain"/>
    <property type="match status" value="1"/>
</dbReference>
<proteinExistence type="predicted"/>
<organism evidence="6 7">
    <name type="scientific">Paenibacillus cremeus</name>
    <dbReference type="NCBI Taxonomy" id="2163881"/>
    <lineage>
        <taxon>Bacteria</taxon>
        <taxon>Bacillati</taxon>
        <taxon>Bacillota</taxon>
        <taxon>Bacilli</taxon>
        <taxon>Bacillales</taxon>
        <taxon>Paenibacillaceae</taxon>
        <taxon>Paenibacillus</taxon>
    </lineage>
</organism>
<dbReference type="OrthoDB" id="9775391at2"/>
<dbReference type="GO" id="GO:0000287">
    <property type="term" value="F:magnesium ion binding"/>
    <property type="evidence" value="ECO:0007669"/>
    <property type="project" value="TreeGrafter"/>
</dbReference>
<gene>
    <name evidence="6" type="ORF">FPZ49_21375</name>
</gene>
<accession>A0A559K790</accession>
<dbReference type="GO" id="GO:0016836">
    <property type="term" value="F:hydro-lyase activity"/>
    <property type="evidence" value="ECO:0007669"/>
    <property type="project" value="TreeGrafter"/>
</dbReference>
<dbReference type="Proteomes" id="UP000317036">
    <property type="component" value="Unassembled WGS sequence"/>
</dbReference>
<dbReference type="Pfam" id="PF02746">
    <property type="entry name" value="MR_MLE_N"/>
    <property type="match status" value="1"/>
</dbReference>
<dbReference type="SUPFAM" id="SSF54826">
    <property type="entry name" value="Enolase N-terminal domain-like"/>
    <property type="match status" value="1"/>
</dbReference>
<dbReference type="GO" id="GO:0016052">
    <property type="term" value="P:carbohydrate catabolic process"/>
    <property type="evidence" value="ECO:0007669"/>
    <property type="project" value="TreeGrafter"/>
</dbReference>
<dbReference type="InterPro" id="IPR013341">
    <property type="entry name" value="Mandelate_racemase_N_dom"/>
</dbReference>
<dbReference type="InterPro" id="IPR046945">
    <property type="entry name" value="RHMD-like"/>
</dbReference>
<keyword evidence="7" id="KW-1185">Reference proteome</keyword>
<dbReference type="SFLD" id="SFLDS00001">
    <property type="entry name" value="Enolase"/>
    <property type="match status" value="1"/>
</dbReference>
<dbReference type="Pfam" id="PF13378">
    <property type="entry name" value="MR_MLE_C"/>
    <property type="match status" value="1"/>
</dbReference>
<evidence type="ECO:0000313" key="6">
    <source>
        <dbReference type="EMBL" id="TVY08002.1"/>
    </source>
</evidence>
<evidence type="ECO:0000256" key="1">
    <source>
        <dbReference type="ARBA" id="ARBA00001946"/>
    </source>
</evidence>
<comment type="cofactor">
    <cofactor evidence="1">
        <name>Mg(2+)</name>
        <dbReference type="ChEBI" id="CHEBI:18420"/>
    </cofactor>
</comment>
<evidence type="ECO:0000259" key="4">
    <source>
        <dbReference type="Pfam" id="PF02746"/>
    </source>
</evidence>
<keyword evidence="2" id="KW-0479">Metal-binding</keyword>
<dbReference type="InterPro" id="IPR036849">
    <property type="entry name" value="Enolase-like_C_sf"/>
</dbReference>
<feature type="domain" description="Enolase C-terminal" evidence="5">
    <location>
        <begin position="168"/>
        <end position="396"/>
    </location>
</feature>
<evidence type="ECO:0000259" key="5">
    <source>
        <dbReference type="Pfam" id="PF13378"/>
    </source>
</evidence>
<evidence type="ECO:0000313" key="7">
    <source>
        <dbReference type="Proteomes" id="UP000317036"/>
    </source>
</evidence>
<name>A0A559K790_9BACL</name>
<dbReference type="SUPFAM" id="SSF51604">
    <property type="entry name" value="Enolase C-terminal domain-like"/>
    <property type="match status" value="1"/>
</dbReference>
<dbReference type="InterPro" id="IPR029017">
    <property type="entry name" value="Enolase-like_N"/>
</dbReference>
<keyword evidence="3" id="KW-0460">Magnesium</keyword>
<comment type="caution">
    <text evidence="6">The sequence shown here is derived from an EMBL/GenBank/DDBJ whole genome shotgun (WGS) entry which is preliminary data.</text>
</comment>
<feature type="domain" description="Mandelate racemase/muconate lactonizing enzyme N-terminal" evidence="4">
    <location>
        <begin position="111"/>
        <end position="147"/>
    </location>
</feature>
<protein>
    <submittedName>
        <fullName evidence="6">Mandelate racemase/muconate lactonizing enzyme family protein</fullName>
    </submittedName>
</protein>
<dbReference type="Gene3D" id="3.20.20.120">
    <property type="entry name" value="Enolase-like C-terminal domain"/>
    <property type="match status" value="1"/>
</dbReference>
<dbReference type="EMBL" id="VNJI01000029">
    <property type="protein sequence ID" value="TVY08002.1"/>
    <property type="molecule type" value="Genomic_DNA"/>
</dbReference>
<sequence>MTMDADLTIKEVRIIELVDLNQQHEQRFVEIVSYGGLTGHAGPLDGHYQFSAVNSRLHVFNKHLAGRNLFDPAIEFSSLWDAVYPSNPLTAYEHGKDPLTGENLWRSHRTSRHTATGEIITAFSAVDIAIWDLRGKAERKPVSQLLGGKRAELEAYISCMGSKTPEEALEKARRWYDQGFKRHKCFLPHRPIDALGIKKNLSFLETLNKLLPGDSQVMYDLSRLSDQIDDISTRKSRLSWASKLVKEMVPFRPVWIEEPTAPDDIEGYETIKQANPSSVLAGGEHLYTRWSLKPFLDRGLLDYVQCDPEWCGGISESIAICKMIESSYPKVRIVPHGHMILAAPHIVAAQTMNLSPFVEYLYQVIPDRVRYFQRAVEPVNGTLEVPQEPGVGPILDNTKFKITRIYQDEESI</sequence>
<evidence type="ECO:0000256" key="3">
    <source>
        <dbReference type="ARBA" id="ARBA00022842"/>
    </source>
</evidence>
<dbReference type="CDD" id="cd03316">
    <property type="entry name" value="MR_like"/>
    <property type="match status" value="1"/>
</dbReference>
<evidence type="ECO:0000256" key="2">
    <source>
        <dbReference type="ARBA" id="ARBA00022723"/>
    </source>
</evidence>
<dbReference type="AlphaFoldDB" id="A0A559K790"/>
<reference evidence="6 7" key="1">
    <citation type="submission" date="2019-07" db="EMBL/GenBank/DDBJ databases">
        <authorList>
            <person name="Kim J."/>
        </authorList>
    </citation>
    <scope>NUCLEOTIDE SEQUENCE [LARGE SCALE GENOMIC DNA]</scope>
    <source>
        <strain evidence="6 7">JC52</strain>
    </source>
</reference>